<evidence type="ECO:0000313" key="3">
    <source>
        <dbReference type="Proteomes" id="UP000559256"/>
    </source>
</evidence>
<evidence type="ECO:0000256" key="1">
    <source>
        <dbReference type="ARBA" id="ARBA00005564"/>
    </source>
</evidence>
<dbReference type="OrthoDB" id="9972196at2759"/>
<dbReference type="PANTHER" id="PTHR30344">
    <property type="entry name" value="6-PHOSPHOGLUCONOLACTONASE-RELATED"/>
    <property type="match status" value="1"/>
</dbReference>
<evidence type="ECO:0008006" key="4">
    <source>
        <dbReference type="Google" id="ProtNLM"/>
    </source>
</evidence>
<reference evidence="2 3" key="1">
    <citation type="journal article" date="2020" name="ISME J.">
        <title>Uncovering the hidden diversity of litter-decomposition mechanisms in mushroom-forming fungi.</title>
        <authorList>
            <person name="Floudas D."/>
            <person name="Bentzer J."/>
            <person name="Ahren D."/>
            <person name="Johansson T."/>
            <person name="Persson P."/>
            <person name="Tunlid A."/>
        </authorList>
    </citation>
    <scope>NUCLEOTIDE SEQUENCE [LARGE SCALE GENOMIC DNA]</scope>
    <source>
        <strain evidence="2 3">CBS 291.85</strain>
    </source>
</reference>
<comment type="similarity">
    <text evidence="1">Belongs to the cycloisomerase 2 family.</text>
</comment>
<dbReference type="AlphaFoldDB" id="A0A8H5LN36"/>
<dbReference type="GO" id="GO:0017057">
    <property type="term" value="F:6-phosphogluconolactonase activity"/>
    <property type="evidence" value="ECO:0007669"/>
    <property type="project" value="TreeGrafter"/>
</dbReference>
<dbReference type="Proteomes" id="UP000559256">
    <property type="component" value="Unassembled WGS sequence"/>
</dbReference>
<dbReference type="Pfam" id="PF10282">
    <property type="entry name" value="Lactonase"/>
    <property type="match status" value="1"/>
</dbReference>
<name>A0A8H5LN36_9AGAR</name>
<accession>A0A8H5LN36</accession>
<protein>
    <recommendedName>
        <fullName evidence="4">Isomerase YbhE</fullName>
    </recommendedName>
</protein>
<dbReference type="InterPro" id="IPR050282">
    <property type="entry name" value="Cycloisomerase_2"/>
</dbReference>
<dbReference type="InterPro" id="IPR019405">
    <property type="entry name" value="Lactonase_7-beta_prop"/>
</dbReference>
<sequence>MPEYTILAGSYTSSVYTLVFDPSSRELTLKSSSEVGKHPSWIEVHPKNPRLVFACLEQEEGKVVAILYDNEGADAWKKGKVVAEAVTNGQDPCHLGFVGENDDELGVANYTSGSVSFLPISPNAPYILSSKPTQTIYLDPLSPYPDAKGPNKDRQERAHAHEAHWNPSYKEVLVPDLGADRVYRFTKADAKGEWKLVGQIEFEGGGGPRHVIVHDGHLYTLLELSNKVVKHTLPPSSSQPEHISTITTLCSFPSIPPGKDALFAAEILLQPPSGASSKPLIYTSTRNSPDGSDVISVLSTGDANGDLHRVNEVPSGLVHLRGMVFNSIGGGRDDGRYLIAGGVLGGGVKVFERGEGESELIEVAHLELEKPTSFLWV</sequence>
<comment type="caution">
    <text evidence="2">The sequence shown here is derived from an EMBL/GenBank/DDBJ whole genome shotgun (WGS) entry which is preliminary data.</text>
</comment>
<dbReference type="Gene3D" id="2.130.10.10">
    <property type="entry name" value="YVTN repeat-like/Quinoprotein amine dehydrogenase"/>
    <property type="match status" value="1"/>
</dbReference>
<keyword evidence="3" id="KW-1185">Reference proteome</keyword>
<proteinExistence type="inferred from homology"/>
<evidence type="ECO:0000313" key="2">
    <source>
        <dbReference type="EMBL" id="KAF5363218.1"/>
    </source>
</evidence>
<gene>
    <name evidence="2" type="ORF">D9758_008406</name>
</gene>
<dbReference type="InterPro" id="IPR015943">
    <property type="entry name" value="WD40/YVTN_repeat-like_dom_sf"/>
</dbReference>
<dbReference type="PANTHER" id="PTHR30344:SF1">
    <property type="entry name" value="6-PHOSPHOGLUCONOLACTONASE"/>
    <property type="match status" value="1"/>
</dbReference>
<organism evidence="2 3">
    <name type="scientific">Tetrapyrgos nigripes</name>
    <dbReference type="NCBI Taxonomy" id="182062"/>
    <lineage>
        <taxon>Eukaryota</taxon>
        <taxon>Fungi</taxon>
        <taxon>Dikarya</taxon>
        <taxon>Basidiomycota</taxon>
        <taxon>Agaricomycotina</taxon>
        <taxon>Agaricomycetes</taxon>
        <taxon>Agaricomycetidae</taxon>
        <taxon>Agaricales</taxon>
        <taxon>Marasmiineae</taxon>
        <taxon>Marasmiaceae</taxon>
        <taxon>Tetrapyrgos</taxon>
    </lineage>
</organism>
<dbReference type="SUPFAM" id="SSF75011">
    <property type="entry name" value="3-carboxy-cis,cis-mucoante lactonizing enzyme"/>
    <property type="match status" value="1"/>
</dbReference>
<dbReference type="EMBL" id="JAACJM010000034">
    <property type="protein sequence ID" value="KAF5363218.1"/>
    <property type="molecule type" value="Genomic_DNA"/>
</dbReference>